<reference evidence="2" key="1">
    <citation type="submission" date="2014-09" db="EMBL/GenBank/DDBJ databases">
        <authorList>
            <person name="Magalhaes I.L.F."/>
            <person name="Oliveira U."/>
            <person name="Santos F.R."/>
            <person name="Vidigal T.H.D.A."/>
            <person name="Brescovit A.D."/>
            <person name="Santos A.J."/>
        </authorList>
    </citation>
    <scope>NUCLEOTIDE SEQUENCE</scope>
    <source>
        <tissue evidence="2">Shoot tissue taken approximately 20 cm above the soil surface</tissue>
    </source>
</reference>
<dbReference type="EMBL" id="GBRH01278430">
    <property type="protein sequence ID" value="JAD19465.1"/>
    <property type="molecule type" value="Transcribed_RNA"/>
</dbReference>
<evidence type="ECO:0000313" key="2">
    <source>
        <dbReference type="EMBL" id="JAD19465.1"/>
    </source>
</evidence>
<sequence>MQSRSRFIQLSKTKRSRLVSDANSCSVTLHKEESKQIHGDKKNRMGVHDERR</sequence>
<protein>
    <submittedName>
        <fullName evidence="2">Uncharacterized protein</fullName>
    </submittedName>
</protein>
<proteinExistence type="predicted"/>
<feature type="region of interest" description="Disordered" evidence="1">
    <location>
        <begin position="29"/>
        <end position="52"/>
    </location>
</feature>
<evidence type="ECO:0000256" key="1">
    <source>
        <dbReference type="SAM" id="MobiDB-lite"/>
    </source>
</evidence>
<accession>A0A0A8Y2K7</accession>
<name>A0A0A8Y2K7_ARUDO</name>
<reference evidence="2" key="2">
    <citation type="journal article" date="2015" name="Data Brief">
        <title>Shoot transcriptome of the giant reed, Arundo donax.</title>
        <authorList>
            <person name="Barrero R.A."/>
            <person name="Guerrero F.D."/>
            <person name="Moolhuijzen P."/>
            <person name="Goolsby J.A."/>
            <person name="Tidwell J."/>
            <person name="Bellgard S.E."/>
            <person name="Bellgard M.I."/>
        </authorList>
    </citation>
    <scope>NUCLEOTIDE SEQUENCE</scope>
    <source>
        <tissue evidence="2">Shoot tissue taken approximately 20 cm above the soil surface</tissue>
    </source>
</reference>
<dbReference type="AlphaFoldDB" id="A0A0A8Y2K7"/>
<organism evidence="2">
    <name type="scientific">Arundo donax</name>
    <name type="common">Giant reed</name>
    <name type="synonym">Donax arundinaceus</name>
    <dbReference type="NCBI Taxonomy" id="35708"/>
    <lineage>
        <taxon>Eukaryota</taxon>
        <taxon>Viridiplantae</taxon>
        <taxon>Streptophyta</taxon>
        <taxon>Embryophyta</taxon>
        <taxon>Tracheophyta</taxon>
        <taxon>Spermatophyta</taxon>
        <taxon>Magnoliopsida</taxon>
        <taxon>Liliopsida</taxon>
        <taxon>Poales</taxon>
        <taxon>Poaceae</taxon>
        <taxon>PACMAD clade</taxon>
        <taxon>Arundinoideae</taxon>
        <taxon>Arundineae</taxon>
        <taxon>Arundo</taxon>
    </lineage>
</organism>